<feature type="domain" description="Thiamine phosphate synthase/TenI" evidence="3">
    <location>
        <begin position="14"/>
        <end position="180"/>
    </location>
</feature>
<dbReference type="OrthoDB" id="194683at2"/>
<accession>A0A1I3T1S6</accession>
<dbReference type="RefSeq" id="WP_090679885.1">
    <property type="nucleotide sequence ID" value="NZ_FORU01000012.1"/>
</dbReference>
<dbReference type="GO" id="GO:0005737">
    <property type="term" value="C:cytoplasm"/>
    <property type="evidence" value="ECO:0007669"/>
    <property type="project" value="TreeGrafter"/>
</dbReference>
<sequence length="199" mass="23021">MEKKSICNYRIVISSPTSVTNEIEKIKALFELGLNLFHLRKPYWSFRETMLFIEQIPPVYHDKIVIHDYYDLIKHYELYGIHSKLPICNLEVRNSVSTSTSTHSISEFNNIDALFDYAFLSPIFPSISKLGYKSTNNWKEILEKRTNRNSKLIALGGVHPNNIIDLNNMGFDGYALLGAIWSQPEGIKNFERCMNIDLL</sequence>
<comment type="pathway">
    <text evidence="1">Cofactor biosynthesis; thiamine diphosphate biosynthesis.</text>
</comment>
<dbReference type="STRING" id="1150112.SAMN04487893_11224"/>
<keyword evidence="2" id="KW-0784">Thiamine biosynthesis</keyword>
<dbReference type="Gene3D" id="3.20.20.70">
    <property type="entry name" value="Aldolase class I"/>
    <property type="match status" value="1"/>
</dbReference>
<dbReference type="Pfam" id="PF02581">
    <property type="entry name" value="TMP-TENI"/>
    <property type="match status" value="1"/>
</dbReference>
<gene>
    <name evidence="4" type="ORF">SAMN04487893_11224</name>
</gene>
<dbReference type="InterPro" id="IPR022998">
    <property type="entry name" value="ThiamineP_synth_TenI"/>
</dbReference>
<evidence type="ECO:0000256" key="1">
    <source>
        <dbReference type="ARBA" id="ARBA00004948"/>
    </source>
</evidence>
<evidence type="ECO:0000313" key="5">
    <source>
        <dbReference type="Proteomes" id="UP000243887"/>
    </source>
</evidence>
<dbReference type="InterPro" id="IPR036206">
    <property type="entry name" value="ThiamineP_synth_sf"/>
</dbReference>
<name>A0A1I3T1S6_9FLAO</name>
<dbReference type="PANTHER" id="PTHR20857:SF15">
    <property type="entry name" value="THIAMINE-PHOSPHATE SYNTHASE"/>
    <property type="match status" value="1"/>
</dbReference>
<dbReference type="GO" id="GO:0009228">
    <property type="term" value="P:thiamine biosynthetic process"/>
    <property type="evidence" value="ECO:0007669"/>
    <property type="project" value="UniProtKB-KW"/>
</dbReference>
<keyword evidence="5" id="KW-1185">Reference proteome</keyword>
<dbReference type="Proteomes" id="UP000243887">
    <property type="component" value="Unassembled WGS sequence"/>
</dbReference>
<reference evidence="5" key="1">
    <citation type="submission" date="2016-10" db="EMBL/GenBank/DDBJ databases">
        <authorList>
            <person name="Varghese N."/>
            <person name="Submissions S."/>
        </authorList>
    </citation>
    <scope>NUCLEOTIDE SEQUENCE [LARGE SCALE GENOMIC DNA]</scope>
    <source>
        <strain evidence="5">DSM 26542</strain>
    </source>
</reference>
<evidence type="ECO:0000313" key="4">
    <source>
        <dbReference type="EMBL" id="SFJ64462.1"/>
    </source>
</evidence>
<protein>
    <submittedName>
        <fullName evidence="4">Thiamine-phosphate pyrophosphorylase</fullName>
    </submittedName>
</protein>
<evidence type="ECO:0000259" key="3">
    <source>
        <dbReference type="Pfam" id="PF02581"/>
    </source>
</evidence>
<organism evidence="4 5">
    <name type="scientific">Myroides guanonis</name>
    <dbReference type="NCBI Taxonomy" id="1150112"/>
    <lineage>
        <taxon>Bacteria</taxon>
        <taxon>Pseudomonadati</taxon>
        <taxon>Bacteroidota</taxon>
        <taxon>Flavobacteriia</taxon>
        <taxon>Flavobacteriales</taxon>
        <taxon>Flavobacteriaceae</taxon>
        <taxon>Myroides</taxon>
    </lineage>
</organism>
<dbReference type="InterPro" id="IPR013785">
    <property type="entry name" value="Aldolase_TIM"/>
</dbReference>
<dbReference type="PANTHER" id="PTHR20857">
    <property type="entry name" value="THIAMINE-PHOSPHATE PYROPHOSPHORYLASE"/>
    <property type="match status" value="1"/>
</dbReference>
<evidence type="ECO:0000256" key="2">
    <source>
        <dbReference type="ARBA" id="ARBA00022977"/>
    </source>
</evidence>
<dbReference type="CDD" id="cd00564">
    <property type="entry name" value="TMP_TenI"/>
    <property type="match status" value="1"/>
</dbReference>
<dbReference type="SUPFAM" id="SSF51391">
    <property type="entry name" value="Thiamin phosphate synthase"/>
    <property type="match status" value="1"/>
</dbReference>
<proteinExistence type="predicted"/>
<dbReference type="EMBL" id="FORU01000012">
    <property type="protein sequence ID" value="SFJ64462.1"/>
    <property type="molecule type" value="Genomic_DNA"/>
</dbReference>
<dbReference type="GO" id="GO:0004789">
    <property type="term" value="F:thiamine-phosphate diphosphorylase activity"/>
    <property type="evidence" value="ECO:0007669"/>
    <property type="project" value="TreeGrafter"/>
</dbReference>
<dbReference type="AlphaFoldDB" id="A0A1I3T1S6"/>